<evidence type="ECO:0000313" key="4">
    <source>
        <dbReference type="Proteomes" id="UP000543642"/>
    </source>
</evidence>
<dbReference type="InterPro" id="IPR041682">
    <property type="entry name" value="AAA_14"/>
</dbReference>
<feature type="domain" description="DUF4143" evidence="2">
    <location>
        <begin position="202"/>
        <end position="360"/>
    </location>
</feature>
<dbReference type="PANTHER" id="PTHR43566">
    <property type="entry name" value="CONSERVED PROTEIN"/>
    <property type="match status" value="1"/>
</dbReference>
<sequence length="408" mass="46908">MLYIERALERKFLRMSSFFKAVLVTGARQVGKTTMLKHLAEGQNRTYISMDNTMARTLAQTDPVLFFQTYKPPIIIDEIQKAPELFEQIKIMCDETEERGLFWLTGSQQYKMMKNIRDTLAGRIGILELYSFSKNEVDGEVFTNKLDFSLPCLLERQKTAKKNDIVDVFEHIWRGGMPDALRADTEQRQEYFNSYIETYLMRDVAEEGGITDSVRFRKFLTACAALTAEQVNYKTLAEAAEISQPTAKEWLRILQGLGIVYLLPPFANNELKRLTKTPKLYFCDTGLCAYLSMWLTRDTLMNGAANGHYFENYVVIELLKSFSYSADKANLTYYRDSNAKEIDVIVEENGMVHPLEIKKSANPDRREIKKYEVLDKTTLERGSGGIVCMCEEVIPIDQKNCFIPCNLI</sequence>
<dbReference type="SUPFAM" id="SSF52540">
    <property type="entry name" value="P-loop containing nucleoside triphosphate hydrolases"/>
    <property type="match status" value="1"/>
</dbReference>
<dbReference type="SUPFAM" id="SSF52980">
    <property type="entry name" value="Restriction endonuclease-like"/>
    <property type="match status" value="1"/>
</dbReference>
<dbReference type="Pfam" id="PF13173">
    <property type="entry name" value="AAA_14"/>
    <property type="match status" value="1"/>
</dbReference>
<evidence type="ECO:0000259" key="1">
    <source>
        <dbReference type="Pfam" id="PF13173"/>
    </source>
</evidence>
<keyword evidence="4" id="KW-1185">Reference proteome</keyword>
<dbReference type="PANTHER" id="PTHR43566:SF2">
    <property type="entry name" value="DUF4143 DOMAIN-CONTAINING PROTEIN"/>
    <property type="match status" value="1"/>
</dbReference>
<evidence type="ECO:0000259" key="2">
    <source>
        <dbReference type="Pfam" id="PF13635"/>
    </source>
</evidence>
<comment type="caution">
    <text evidence="3">The sequence shown here is derived from an EMBL/GenBank/DDBJ whole genome shotgun (WGS) entry which is preliminary data.</text>
</comment>
<dbReference type="InterPro" id="IPR025420">
    <property type="entry name" value="DUF4143"/>
</dbReference>
<name>A0A7W8HD90_9FIRM</name>
<evidence type="ECO:0000313" key="3">
    <source>
        <dbReference type="EMBL" id="MBB5266346.1"/>
    </source>
</evidence>
<protein>
    <recommendedName>
        <fullName evidence="5">GTP-binding protein</fullName>
    </recommendedName>
</protein>
<dbReference type="Proteomes" id="UP000543642">
    <property type="component" value="Unassembled WGS sequence"/>
</dbReference>
<accession>A0A7W8HD90</accession>
<dbReference type="InterPro" id="IPR011335">
    <property type="entry name" value="Restrct_endonuc-II-like"/>
</dbReference>
<gene>
    <name evidence="3" type="ORF">HNP82_003503</name>
</gene>
<organism evidence="3 4">
    <name type="scientific">Catenibacillus scindens</name>
    <dbReference type="NCBI Taxonomy" id="673271"/>
    <lineage>
        <taxon>Bacteria</taxon>
        <taxon>Bacillati</taxon>
        <taxon>Bacillota</taxon>
        <taxon>Clostridia</taxon>
        <taxon>Lachnospirales</taxon>
        <taxon>Lachnospiraceae</taxon>
        <taxon>Catenibacillus</taxon>
    </lineage>
</organism>
<evidence type="ECO:0008006" key="5">
    <source>
        <dbReference type="Google" id="ProtNLM"/>
    </source>
</evidence>
<dbReference type="EMBL" id="JACHFW010000029">
    <property type="protein sequence ID" value="MBB5266346.1"/>
    <property type="molecule type" value="Genomic_DNA"/>
</dbReference>
<proteinExistence type="predicted"/>
<dbReference type="InterPro" id="IPR027417">
    <property type="entry name" value="P-loop_NTPase"/>
</dbReference>
<dbReference type="AlphaFoldDB" id="A0A7W8HD90"/>
<reference evidence="3 4" key="1">
    <citation type="submission" date="2020-08" db="EMBL/GenBank/DDBJ databases">
        <title>Genomic Encyclopedia of Type Strains, Phase IV (KMG-IV): sequencing the most valuable type-strain genomes for metagenomic binning, comparative biology and taxonomic classification.</title>
        <authorList>
            <person name="Goeker M."/>
        </authorList>
    </citation>
    <scope>NUCLEOTIDE SEQUENCE [LARGE SCALE GENOMIC DNA]</scope>
    <source>
        <strain evidence="3 4">DSM 106146</strain>
    </source>
</reference>
<feature type="domain" description="AAA" evidence="1">
    <location>
        <begin position="20"/>
        <end position="136"/>
    </location>
</feature>
<dbReference type="RefSeq" id="WP_183776721.1">
    <property type="nucleotide sequence ID" value="NZ_JACHFW010000029.1"/>
</dbReference>
<dbReference type="Pfam" id="PF13635">
    <property type="entry name" value="DUF4143"/>
    <property type="match status" value="1"/>
</dbReference>